<organism evidence="1 2">
    <name type="scientific">Sporichthya brevicatena</name>
    <dbReference type="NCBI Taxonomy" id="171442"/>
    <lineage>
        <taxon>Bacteria</taxon>
        <taxon>Bacillati</taxon>
        <taxon>Actinomycetota</taxon>
        <taxon>Actinomycetes</taxon>
        <taxon>Sporichthyales</taxon>
        <taxon>Sporichthyaceae</taxon>
        <taxon>Sporichthya</taxon>
    </lineage>
</organism>
<proteinExistence type="predicted"/>
<keyword evidence="2" id="KW-1185">Reference proteome</keyword>
<evidence type="ECO:0000313" key="2">
    <source>
        <dbReference type="Proteomes" id="UP001500957"/>
    </source>
</evidence>
<dbReference type="Gene3D" id="3.30.70.1260">
    <property type="entry name" value="bacterial protein sp0830 like"/>
    <property type="match status" value="1"/>
</dbReference>
<dbReference type="SUPFAM" id="SSF160379">
    <property type="entry name" value="SP0830-like"/>
    <property type="match status" value="1"/>
</dbReference>
<dbReference type="PANTHER" id="PTHR36439:SF1">
    <property type="entry name" value="DUF1697 DOMAIN-CONTAINING PROTEIN"/>
    <property type="match status" value="1"/>
</dbReference>
<name>A0ABP3RMQ0_9ACTN</name>
<dbReference type="InterPro" id="IPR012545">
    <property type="entry name" value="DUF1697"/>
</dbReference>
<dbReference type="PIRSF" id="PIRSF008502">
    <property type="entry name" value="UCP008502"/>
    <property type="match status" value="1"/>
</dbReference>
<protein>
    <submittedName>
        <fullName evidence="1">DUF1697 domain-containing protein</fullName>
    </submittedName>
</protein>
<reference evidence="2" key="1">
    <citation type="journal article" date="2019" name="Int. J. Syst. Evol. Microbiol.">
        <title>The Global Catalogue of Microorganisms (GCM) 10K type strain sequencing project: providing services to taxonomists for standard genome sequencing and annotation.</title>
        <authorList>
            <consortium name="The Broad Institute Genomics Platform"/>
            <consortium name="The Broad Institute Genome Sequencing Center for Infectious Disease"/>
            <person name="Wu L."/>
            <person name="Ma J."/>
        </authorList>
    </citation>
    <scope>NUCLEOTIDE SEQUENCE [LARGE SCALE GENOMIC DNA]</scope>
    <source>
        <strain evidence="2">JCM 10671</strain>
    </source>
</reference>
<evidence type="ECO:0000313" key="1">
    <source>
        <dbReference type="EMBL" id="GAA0610413.1"/>
    </source>
</evidence>
<dbReference type="Proteomes" id="UP001500957">
    <property type="component" value="Unassembled WGS sequence"/>
</dbReference>
<gene>
    <name evidence="1" type="ORF">GCM10009547_10560</name>
</gene>
<dbReference type="RefSeq" id="WP_344602376.1">
    <property type="nucleotide sequence ID" value="NZ_BAAAHE010000008.1"/>
</dbReference>
<dbReference type="EMBL" id="BAAAHE010000008">
    <property type="protein sequence ID" value="GAA0610413.1"/>
    <property type="molecule type" value="Genomic_DNA"/>
</dbReference>
<sequence>MASTRYLALLRGINVGGKNPVPMAALREVFEAAGHAEVSTYIQSGNVLFRSPRTGPVLEQEIEASLQERFGVPLVVVVRSLRQLRTVVEKAPPGFGTRPDLFHSDAIFLRSPLTPAQAMTVVRGREGVDEAWAANGVLYFQRLSAERTKSRMGQIIGTPEYKLMTIRSWKTTTKLLELMQA</sequence>
<dbReference type="PANTHER" id="PTHR36439">
    <property type="entry name" value="BLL4334 PROTEIN"/>
    <property type="match status" value="1"/>
</dbReference>
<accession>A0ABP3RMQ0</accession>
<dbReference type="Gene3D" id="3.30.70.1280">
    <property type="entry name" value="SP0830-like domains"/>
    <property type="match status" value="1"/>
</dbReference>
<dbReference type="Pfam" id="PF08002">
    <property type="entry name" value="DUF1697"/>
    <property type="match status" value="1"/>
</dbReference>
<comment type="caution">
    <text evidence="1">The sequence shown here is derived from an EMBL/GenBank/DDBJ whole genome shotgun (WGS) entry which is preliminary data.</text>
</comment>